<feature type="domain" description="MobA-like NTP transferase" evidence="2">
    <location>
        <begin position="70"/>
        <end position="127"/>
    </location>
</feature>
<dbReference type="Proteomes" id="UP001519887">
    <property type="component" value="Unassembled WGS sequence"/>
</dbReference>
<feature type="compositionally biased region" description="Polar residues" evidence="1">
    <location>
        <begin position="51"/>
        <end position="60"/>
    </location>
</feature>
<evidence type="ECO:0000259" key="2">
    <source>
        <dbReference type="Pfam" id="PF12804"/>
    </source>
</evidence>
<feature type="non-terminal residue" evidence="3">
    <location>
        <position position="1"/>
    </location>
</feature>
<dbReference type="Gene3D" id="3.90.550.10">
    <property type="entry name" value="Spore Coat Polysaccharide Biosynthesis Protein SpsA, Chain A"/>
    <property type="match status" value="1"/>
</dbReference>
<keyword evidence="3" id="KW-0808">Transferase</keyword>
<name>A0ABS7CLN2_9BACL</name>
<sequence length="147" mass="15262">AGIRSIALAVRDSGQEERYLAALGESGDEWPARIIPKGGGPGFQTSGGGLRNSSGQLPSGSGTGNPEACISFAQDSYPDSGPLAGLHASLSGVPEEGYVFVMACDMPVLSIPLFRRLAELAVHTGEPGPDIIRTSGQPFHALYHTRT</sequence>
<dbReference type="SUPFAM" id="SSF53448">
    <property type="entry name" value="Nucleotide-diphospho-sugar transferases"/>
    <property type="match status" value="1"/>
</dbReference>
<dbReference type="Pfam" id="PF12804">
    <property type="entry name" value="NTP_transf_3"/>
    <property type="match status" value="1"/>
</dbReference>
<feature type="region of interest" description="Disordered" evidence="1">
    <location>
        <begin position="31"/>
        <end position="72"/>
    </location>
</feature>
<proteinExistence type="predicted"/>
<accession>A0ABS7CLN2</accession>
<keyword evidence="4" id="KW-1185">Reference proteome</keyword>
<evidence type="ECO:0000313" key="4">
    <source>
        <dbReference type="Proteomes" id="UP001519887"/>
    </source>
</evidence>
<dbReference type="InterPro" id="IPR029044">
    <property type="entry name" value="Nucleotide-diphossugar_trans"/>
</dbReference>
<comment type="caution">
    <text evidence="3">The sequence shown here is derived from an EMBL/GenBank/DDBJ whole genome shotgun (WGS) entry which is preliminary data.</text>
</comment>
<protein>
    <submittedName>
        <fullName evidence="3">NTP transferase domain-containing protein</fullName>
    </submittedName>
</protein>
<dbReference type="EMBL" id="JAHZIK010003346">
    <property type="protein sequence ID" value="MBW7461860.1"/>
    <property type="molecule type" value="Genomic_DNA"/>
</dbReference>
<reference evidence="3 4" key="1">
    <citation type="submission" date="2021-07" db="EMBL/GenBank/DDBJ databases">
        <title>Paenibacillus radiodurans sp. nov., isolated from the southeastern edge of Tengger Desert.</title>
        <authorList>
            <person name="Zhang G."/>
        </authorList>
    </citation>
    <scope>NUCLEOTIDE SEQUENCE [LARGE SCALE GENOMIC DNA]</scope>
    <source>
        <strain evidence="3 4">CCM 7311</strain>
    </source>
</reference>
<feature type="non-terminal residue" evidence="3">
    <location>
        <position position="147"/>
    </location>
</feature>
<gene>
    <name evidence="3" type="ORF">K0U00_48200</name>
</gene>
<organism evidence="3 4">
    <name type="scientific">Paenibacillus sepulcri</name>
    <dbReference type="NCBI Taxonomy" id="359917"/>
    <lineage>
        <taxon>Bacteria</taxon>
        <taxon>Bacillati</taxon>
        <taxon>Bacillota</taxon>
        <taxon>Bacilli</taxon>
        <taxon>Bacillales</taxon>
        <taxon>Paenibacillaceae</taxon>
        <taxon>Paenibacillus</taxon>
    </lineage>
</organism>
<evidence type="ECO:0000313" key="3">
    <source>
        <dbReference type="EMBL" id="MBW7461860.1"/>
    </source>
</evidence>
<feature type="compositionally biased region" description="Gly residues" evidence="1">
    <location>
        <begin position="37"/>
        <end position="50"/>
    </location>
</feature>
<dbReference type="InterPro" id="IPR025877">
    <property type="entry name" value="MobA-like_NTP_Trfase"/>
</dbReference>
<dbReference type="GO" id="GO:0016740">
    <property type="term" value="F:transferase activity"/>
    <property type="evidence" value="ECO:0007669"/>
    <property type="project" value="UniProtKB-KW"/>
</dbReference>
<evidence type="ECO:0000256" key="1">
    <source>
        <dbReference type="SAM" id="MobiDB-lite"/>
    </source>
</evidence>